<keyword evidence="3" id="KW-1185">Reference proteome</keyword>
<dbReference type="AlphaFoldDB" id="A0ABD2P962"/>
<dbReference type="Proteomes" id="UP001516400">
    <property type="component" value="Unassembled WGS sequence"/>
</dbReference>
<feature type="region of interest" description="Disordered" evidence="1">
    <location>
        <begin position="115"/>
        <end position="137"/>
    </location>
</feature>
<evidence type="ECO:0000256" key="1">
    <source>
        <dbReference type="SAM" id="MobiDB-lite"/>
    </source>
</evidence>
<evidence type="ECO:0000313" key="2">
    <source>
        <dbReference type="EMBL" id="KAL3287030.1"/>
    </source>
</evidence>
<proteinExistence type="predicted"/>
<dbReference type="EMBL" id="JABFTP020000185">
    <property type="protein sequence ID" value="KAL3287030.1"/>
    <property type="molecule type" value="Genomic_DNA"/>
</dbReference>
<feature type="region of interest" description="Disordered" evidence="1">
    <location>
        <begin position="78"/>
        <end position="100"/>
    </location>
</feature>
<comment type="caution">
    <text evidence="2">The sequence shown here is derived from an EMBL/GenBank/DDBJ whole genome shotgun (WGS) entry which is preliminary data.</text>
</comment>
<evidence type="ECO:0000313" key="3">
    <source>
        <dbReference type="Proteomes" id="UP001516400"/>
    </source>
</evidence>
<feature type="compositionally biased region" description="Polar residues" evidence="1">
    <location>
        <begin position="120"/>
        <end position="137"/>
    </location>
</feature>
<name>A0ABD2P962_9CUCU</name>
<sequence length="160" mass="18049">MSRSYEEEMKHLQKLYELTSNDDIDVADPYADCNTSDEYEPSESKISNDDYKVLPKKANRLMKHLQKLYELKSNDDIDVADPYADCNTSDEYESSESKISNDDCKVLPKKANRLKKSEVNESTQDGQPGVSNCAKSSNGSVTVVTIGISFCSEHQYSEDH</sequence>
<reference evidence="2 3" key="1">
    <citation type="journal article" date="2021" name="BMC Biol.">
        <title>Horizontally acquired antibacterial genes associated with adaptive radiation of ladybird beetles.</title>
        <authorList>
            <person name="Li H.S."/>
            <person name="Tang X.F."/>
            <person name="Huang Y.H."/>
            <person name="Xu Z.Y."/>
            <person name="Chen M.L."/>
            <person name="Du X.Y."/>
            <person name="Qiu B.Y."/>
            <person name="Chen P.T."/>
            <person name="Zhang W."/>
            <person name="Slipinski A."/>
            <person name="Escalona H.E."/>
            <person name="Waterhouse R.M."/>
            <person name="Zwick A."/>
            <person name="Pang H."/>
        </authorList>
    </citation>
    <scope>NUCLEOTIDE SEQUENCE [LARGE SCALE GENOMIC DNA]</scope>
    <source>
        <strain evidence="2">SYSU2018</strain>
    </source>
</reference>
<gene>
    <name evidence="2" type="ORF">HHI36_001516</name>
</gene>
<protein>
    <submittedName>
        <fullName evidence="2">Uncharacterized protein</fullName>
    </submittedName>
</protein>
<organism evidence="2 3">
    <name type="scientific">Cryptolaemus montrouzieri</name>
    <dbReference type="NCBI Taxonomy" id="559131"/>
    <lineage>
        <taxon>Eukaryota</taxon>
        <taxon>Metazoa</taxon>
        <taxon>Ecdysozoa</taxon>
        <taxon>Arthropoda</taxon>
        <taxon>Hexapoda</taxon>
        <taxon>Insecta</taxon>
        <taxon>Pterygota</taxon>
        <taxon>Neoptera</taxon>
        <taxon>Endopterygota</taxon>
        <taxon>Coleoptera</taxon>
        <taxon>Polyphaga</taxon>
        <taxon>Cucujiformia</taxon>
        <taxon>Coccinelloidea</taxon>
        <taxon>Coccinellidae</taxon>
        <taxon>Scymninae</taxon>
        <taxon>Scymnini</taxon>
        <taxon>Cryptolaemus</taxon>
    </lineage>
</organism>
<accession>A0ABD2P962</accession>